<feature type="region of interest" description="Disordered" evidence="1">
    <location>
        <begin position="913"/>
        <end position="1035"/>
    </location>
</feature>
<feature type="region of interest" description="Disordered" evidence="1">
    <location>
        <begin position="557"/>
        <end position="680"/>
    </location>
</feature>
<keyword evidence="3" id="KW-1185">Reference proteome</keyword>
<gene>
    <name evidence="2" type="ORF">AMORRO_LOCUS64</name>
</gene>
<dbReference type="EMBL" id="CAJVPV010000011">
    <property type="protein sequence ID" value="CAG8438085.1"/>
    <property type="molecule type" value="Genomic_DNA"/>
</dbReference>
<feature type="compositionally biased region" description="Low complexity" evidence="1">
    <location>
        <begin position="853"/>
        <end position="868"/>
    </location>
</feature>
<feature type="region of interest" description="Disordered" evidence="1">
    <location>
        <begin position="1"/>
        <end position="27"/>
    </location>
</feature>
<feature type="region of interest" description="Disordered" evidence="1">
    <location>
        <begin position="344"/>
        <end position="410"/>
    </location>
</feature>
<feature type="compositionally biased region" description="Basic and acidic residues" evidence="1">
    <location>
        <begin position="1021"/>
        <end position="1033"/>
    </location>
</feature>
<comment type="caution">
    <text evidence="2">The sequence shown here is derived from an EMBL/GenBank/DDBJ whole genome shotgun (WGS) entry which is preliminary data.</text>
</comment>
<feature type="compositionally biased region" description="Basic and acidic residues" evidence="1">
    <location>
        <begin position="568"/>
        <end position="580"/>
    </location>
</feature>
<feature type="compositionally biased region" description="Basic and acidic residues" evidence="1">
    <location>
        <begin position="391"/>
        <end position="410"/>
    </location>
</feature>
<evidence type="ECO:0000313" key="2">
    <source>
        <dbReference type="EMBL" id="CAG8438085.1"/>
    </source>
</evidence>
<accession>A0A9N8UZZ0</accession>
<feature type="region of interest" description="Disordered" evidence="1">
    <location>
        <begin position="285"/>
        <end position="317"/>
    </location>
</feature>
<dbReference type="OrthoDB" id="2422757at2759"/>
<dbReference type="Proteomes" id="UP000789342">
    <property type="component" value="Unassembled WGS sequence"/>
</dbReference>
<feature type="region of interest" description="Disordered" evidence="1">
    <location>
        <begin position="54"/>
        <end position="134"/>
    </location>
</feature>
<feature type="compositionally biased region" description="Polar residues" evidence="1">
    <location>
        <begin position="1"/>
        <end position="15"/>
    </location>
</feature>
<protein>
    <submittedName>
        <fullName evidence="2">14725_t:CDS:1</fullName>
    </submittedName>
</protein>
<evidence type="ECO:0000313" key="3">
    <source>
        <dbReference type="Proteomes" id="UP000789342"/>
    </source>
</evidence>
<feature type="compositionally biased region" description="Polar residues" evidence="1">
    <location>
        <begin position="998"/>
        <end position="1019"/>
    </location>
</feature>
<name>A0A9N8UZZ0_9GLOM</name>
<feature type="compositionally biased region" description="Polar residues" evidence="1">
    <location>
        <begin position="84"/>
        <end position="93"/>
    </location>
</feature>
<dbReference type="AlphaFoldDB" id="A0A9N8UZZ0"/>
<feature type="compositionally biased region" description="Polar residues" evidence="1">
    <location>
        <begin position="296"/>
        <end position="312"/>
    </location>
</feature>
<organism evidence="2 3">
    <name type="scientific">Acaulospora morrowiae</name>
    <dbReference type="NCBI Taxonomy" id="94023"/>
    <lineage>
        <taxon>Eukaryota</taxon>
        <taxon>Fungi</taxon>
        <taxon>Fungi incertae sedis</taxon>
        <taxon>Mucoromycota</taxon>
        <taxon>Glomeromycotina</taxon>
        <taxon>Glomeromycetes</taxon>
        <taxon>Diversisporales</taxon>
        <taxon>Acaulosporaceae</taxon>
        <taxon>Acaulospora</taxon>
    </lineage>
</organism>
<feature type="compositionally biased region" description="Low complexity" evidence="1">
    <location>
        <begin position="61"/>
        <end position="77"/>
    </location>
</feature>
<proteinExistence type="predicted"/>
<feature type="compositionally biased region" description="Basic and acidic residues" evidence="1">
    <location>
        <begin position="618"/>
        <end position="627"/>
    </location>
</feature>
<feature type="region of interest" description="Disordered" evidence="1">
    <location>
        <begin position="467"/>
        <end position="520"/>
    </location>
</feature>
<feature type="region of interest" description="Disordered" evidence="1">
    <location>
        <begin position="778"/>
        <end position="874"/>
    </location>
</feature>
<feature type="compositionally biased region" description="Basic and acidic residues" evidence="1">
    <location>
        <begin position="587"/>
        <end position="611"/>
    </location>
</feature>
<sequence>MSTETTAPNNASITAPISKPADNLNSSEYQSSYSWKLPMVQVNRPKERTVTEYQREFTWKEPPTVSTPSPTPAVVNPTNPPETLPTSRSTPQPTVVERLADTTKTDIPTTIKTPELRRLDLPPTPTPPPITDVGLLRHNGDFVGEPEESYNAEKSFSNSDVLKWKDGLRKDNGTEQKQSTLASSLDPRAKKIVALEASRLSKKSRSYSMYSLADQLKTMEIARDLSNPMESEYKQQFIDWQGYNRVERDGHPENGHSLRRRGSWSSSLPAPLKWMEGLDLDDPLSRESRRLKPTVTDANSIRANPKRPTTSADFRDYGSLDADYASSTTIKSNKQSDQDYYTVDAPRPLHRAKSSVDLSRSKSLGGSPLRHSVVSNNLDERDLVNNQPEPVDARRRDFEKESRNRSTYIDDRRHGYEHLYDNNRRGDSVYDEMRRDGVYDERRRDAYDEKRRDGVYDERRRDNAYDERRRNDEYDERRRDNAYDDKRRDNAYDDKRRDNGMRDERGRDSVYDNKRRDGVNDERRRDNFYDERARDGVYDEKRRGHFYDEKRRDHVYDEYYDGNGSGRMDYDRRRDDRQDNRYNNNNNDRHKDYNGYNEIRQRDNGFDERNYTSKQNGGRRDHEDYESRYNNGRPLKTSDHEQYGHYVDLPAGGGHTRNPSYASSSKSSIYDDVQPPTAHPSYLEHLRHRSSFSDVSSISTPSSPATPNGLYDIVEQKWRTNNGLDPRIYKEQSYASSVVSKASSNSPKSSWPVDDAKDRYYQPSVLSPSRNKFYVDDDEEDEYSSQSDLHGKRQSHSLLNSVLRDRGLKPSTSTPRSHSSMHSSPSYTRDPSPSHDSYSRKQRQHMITSPTLSPSYSSRPESRASVSSHATSIEEESALLTDILKDAEGLTIKNLSSQLAMFKNRDFKSIAPGVEKKSQSTPATRKTSVASGSTTSKAVSSKSTSSKTSSKAPSKAPSKTSSRTLTKTTTPTATRTPTKGLKSNSAPGTPGAGPKSKGLNSKGTPGSRPTNSMNTTSSYREAYRDYTQERRPTDFSAAREALNRAKLKVDEMLELVSNGGIPY</sequence>
<reference evidence="2" key="1">
    <citation type="submission" date="2021-06" db="EMBL/GenBank/DDBJ databases">
        <authorList>
            <person name="Kallberg Y."/>
            <person name="Tangrot J."/>
            <person name="Rosling A."/>
        </authorList>
    </citation>
    <scope>NUCLEOTIDE SEQUENCE</scope>
    <source>
        <strain evidence="2">CL551</strain>
    </source>
</reference>
<feature type="compositionally biased region" description="Low complexity" evidence="1">
    <location>
        <begin position="810"/>
        <end position="829"/>
    </location>
</feature>
<evidence type="ECO:0000256" key="1">
    <source>
        <dbReference type="SAM" id="MobiDB-lite"/>
    </source>
</evidence>
<feature type="compositionally biased region" description="Low complexity" evidence="1">
    <location>
        <begin position="926"/>
        <end position="979"/>
    </location>
</feature>